<protein>
    <recommendedName>
        <fullName evidence="3">Retrotransposon gag domain-containing protein</fullName>
    </recommendedName>
</protein>
<sequence length="83" mass="9451">MIRINNVPIDAICLRLFSFFLADKEPIGNALERFQEMLRICPYHDFLKGQLIQIFYNGLSILNKTSINIACGGTIRKKHPGEA</sequence>
<dbReference type="OrthoDB" id="1689420at2759"/>
<keyword evidence="2" id="KW-1185">Reference proteome</keyword>
<proteinExistence type="predicted"/>
<reference evidence="1" key="1">
    <citation type="submission" date="2018-05" db="EMBL/GenBank/DDBJ databases">
        <title>Draft genome of Mucuna pruriens seed.</title>
        <authorList>
            <person name="Nnadi N.E."/>
            <person name="Vos R."/>
            <person name="Hasami M.H."/>
            <person name="Devisetty U.K."/>
            <person name="Aguiy J.C."/>
        </authorList>
    </citation>
    <scope>NUCLEOTIDE SEQUENCE [LARGE SCALE GENOMIC DNA]</scope>
    <source>
        <strain evidence="1">JCA_2017</strain>
    </source>
</reference>
<accession>A0A371G8D5</accession>
<feature type="non-terminal residue" evidence="1">
    <location>
        <position position="1"/>
    </location>
</feature>
<evidence type="ECO:0000313" key="1">
    <source>
        <dbReference type="EMBL" id="RDX86633.1"/>
    </source>
</evidence>
<organism evidence="1 2">
    <name type="scientific">Mucuna pruriens</name>
    <name type="common">Velvet bean</name>
    <name type="synonym">Dolichos pruriens</name>
    <dbReference type="NCBI Taxonomy" id="157652"/>
    <lineage>
        <taxon>Eukaryota</taxon>
        <taxon>Viridiplantae</taxon>
        <taxon>Streptophyta</taxon>
        <taxon>Embryophyta</taxon>
        <taxon>Tracheophyta</taxon>
        <taxon>Spermatophyta</taxon>
        <taxon>Magnoliopsida</taxon>
        <taxon>eudicotyledons</taxon>
        <taxon>Gunneridae</taxon>
        <taxon>Pentapetalae</taxon>
        <taxon>rosids</taxon>
        <taxon>fabids</taxon>
        <taxon>Fabales</taxon>
        <taxon>Fabaceae</taxon>
        <taxon>Papilionoideae</taxon>
        <taxon>50 kb inversion clade</taxon>
        <taxon>NPAAA clade</taxon>
        <taxon>indigoferoid/millettioid clade</taxon>
        <taxon>Phaseoleae</taxon>
        <taxon>Mucuna</taxon>
    </lineage>
</organism>
<comment type="caution">
    <text evidence="1">The sequence shown here is derived from an EMBL/GenBank/DDBJ whole genome shotgun (WGS) entry which is preliminary data.</text>
</comment>
<dbReference type="AlphaFoldDB" id="A0A371G8D5"/>
<gene>
    <name evidence="1" type="ORF">CR513_32015</name>
</gene>
<name>A0A371G8D5_MUCPR</name>
<evidence type="ECO:0000313" key="2">
    <source>
        <dbReference type="Proteomes" id="UP000257109"/>
    </source>
</evidence>
<dbReference type="EMBL" id="QJKJ01006461">
    <property type="protein sequence ID" value="RDX86633.1"/>
    <property type="molecule type" value="Genomic_DNA"/>
</dbReference>
<dbReference type="Proteomes" id="UP000257109">
    <property type="component" value="Unassembled WGS sequence"/>
</dbReference>
<evidence type="ECO:0008006" key="3">
    <source>
        <dbReference type="Google" id="ProtNLM"/>
    </source>
</evidence>